<sequence>MNERDHALEVLRDAIQNAEQFGLVRTENGKVITGAVDSEHGFVLVEDGED</sequence>
<gene>
    <name evidence="1" type="ORF">SAMN02745132_03155</name>
</gene>
<dbReference type="Proteomes" id="UP000190162">
    <property type="component" value="Unassembled WGS sequence"/>
</dbReference>
<proteinExistence type="predicted"/>
<organism evidence="1 2">
    <name type="scientific">Enterovibrio nigricans DSM 22720</name>
    <dbReference type="NCBI Taxonomy" id="1121868"/>
    <lineage>
        <taxon>Bacteria</taxon>
        <taxon>Pseudomonadati</taxon>
        <taxon>Pseudomonadota</taxon>
        <taxon>Gammaproteobacteria</taxon>
        <taxon>Vibrionales</taxon>
        <taxon>Vibrionaceae</taxon>
        <taxon>Enterovibrio</taxon>
    </lineage>
</organism>
<name>A0A1T4V3R4_9GAMM</name>
<evidence type="ECO:0000313" key="1">
    <source>
        <dbReference type="EMBL" id="SKA59609.1"/>
    </source>
</evidence>
<accession>A0A1T4V3R4</accession>
<dbReference type="RefSeq" id="WP_016076446.1">
    <property type="nucleotide sequence ID" value="NZ_FUXU01000046.1"/>
</dbReference>
<evidence type="ECO:0000313" key="2">
    <source>
        <dbReference type="Proteomes" id="UP000190162"/>
    </source>
</evidence>
<keyword evidence="2" id="KW-1185">Reference proteome</keyword>
<reference evidence="2" key="1">
    <citation type="submission" date="2017-02" db="EMBL/GenBank/DDBJ databases">
        <authorList>
            <person name="Varghese N."/>
            <person name="Submissions S."/>
        </authorList>
    </citation>
    <scope>NUCLEOTIDE SEQUENCE [LARGE SCALE GENOMIC DNA]</scope>
    <source>
        <strain evidence="2">DSM 22720</strain>
    </source>
</reference>
<dbReference type="GeneID" id="78079023"/>
<dbReference type="EMBL" id="FUXU01000046">
    <property type="protein sequence ID" value="SKA59609.1"/>
    <property type="molecule type" value="Genomic_DNA"/>
</dbReference>
<dbReference type="AlphaFoldDB" id="A0A1T4V3R4"/>
<protein>
    <submittedName>
        <fullName evidence="1">Uncharacterized protein</fullName>
    </submittedName>
</protein>